<dbReference type="AlphaFoldDB" id="A0A0A5FZX1"/>
<gene>
    <name evidence="1" type="ORF">N783_14795</name>
</gene>
<evidence type="ECO:0000313" key="2">
    <source>
        <dbReference type="Proteomes" id="UP000030403"/>
    </source>
</evidence>
<proteinExistence type="predicted"/>
<dbReference type="EMBL" id="AVPF01000041">
    <property type="protein sequence ID" value="KGX85344.1"/>
    <property type="molecule type" value="Genomic_DNA"/>
</dbReference>
<protein>
    <submittedName>
        <fullName evidence="1">Uncharacterized protein</fullName>
    </submittedName>
</protein>
<organism evidence="1 2">
    <name type="scientific">Pontibacillus marinus BH030004 = DSM 16465</name>
    <dbReference type="NCBI Taxonomy" id="1385511"/>
    <lineage>
        <taxon>Bacteria</taxon>
        <taxon>Bacillati</taxon>
        <taxon>Bacillota</taxon>
        <taxon>Bacilli</taxon>
        <taxon>Bacillales</taxon>
        <taxon>Bacillaceae</taxon>
        <taxon>Pontibacillus</taxon>
    </lineage>
</organism>
<evidence type="ECO:0000313" key="1">
    <source>
        <dbReference type="EMBL" id="KGX85344.1"/>
    </source>
</evidence>
<dbReference type="Proteomes" id="UP000030403">
    <property type="component" value="Unassembled WGS sequence"/>
</dbReference>
<accession>A0A0A5FZX1</accession>
<comment type="caution">
    <text evidence="1">The sequence shown here is derived from an EMBL/GenBank/DDBJ whole genome shotgun (WGS) entry which is preliminary data.</text>
</comment>
<keyword evidence="2" id="KW-1185">Reference proteome</keyword>
<sequence>MLPRVVAKAFSSFPSDLILFRKFKLIWEGRILTWDVEYMTIQKNKILHHLSFGQALLFS</sequence>
<reference evidence="1 2" key="1">
    <citation type="submission" date="2013-08" db="EMBL/GenBank/DDBJ databases">
        <authorList>
            <person name="Huang J."/>
            <person name="Wang G."/>
        </authorList>
    </citation>
    <scope>NUCLEOTIDE SEQUENCE [LARGE SCALE GENOMIC DNA]</scope>
    <source>
        <strain evidence="1 2">BH030004</strain>
    </source>
</reference>
<name>A0A0A5FZX1_9BACI</name>